<keyword evidence="1" id="KW-0472">Membrane</keyword>
<evidence type="ECO:0000313" key="3">
    <source>
        <dbReference type="Proteomes" id="UP000032360"/>
    </source>
</evidence>
<dbReference type="Proteomes" id="UP000032360">
    <property type="component" value="Unassembled WGS sequence"/>
</dbReference>
<keyword evidence="1" id="KW-1133">Transmembrane helix</keyword>
<dbReference type="AlphaFoldDB" id="A0A0D8HCX5"/>
<accession>A0A0D8HCX5</accession>
<protein>
    <submittedName>
        <fullName evidence="2">Uncharacterized protein</fullName>
    </submittedName>
</protein>
<evidence type="ECO:0000313" key="2">
    <source>
        <dbReference type="EMBL" id="KJF15647.1"/>
    </source>
</evidence>
<gene>
    <name evidence="2" type="ORF">AXFE_35190</name>
</gene>
<evidence type="ECO:0000256" key="1">
    <source>
        <dbReference type="SAM" id="Phobius"/>
    </source>
</evidence>
<proteinExistence type="predicted"/>
<keyword evidence="1" id="KW-0812">Transmembrane</keyword>
<name>A0A0D8HCX5_9ACTN</name>
<keyword evidence="3" id="KW-1185">Reference proteome</keyword>
<reference evidence="2 3" key="1">
    <citation type="submission" date="2015-01" db="EMBL/GenBank/DDBJ databases">
        <title>Draft genome of the acidophilic iron oxidizer Acidithrix ferrooxidans strain Py-F3.</title>
        <authorList>
            <person name="Poehlein A."/>
            <person name="Eisen S."/>
            <person name="Schloemann M."/>
            <person name="Johnson B.D."/>
            <person name="Daniel R."/>
            <person name="Muehling M."/>
        </authorList>
    </citation>
    <scope>NUCLEOTIDE SEQUENCE [LARGE SCALE GENOMIC DNA]</scope>
    <source>
        <strain evidence="2 3">Py-F3</strain>
    </source>
</reference>
<organism evidence="2 3">
    <name type="scientific">Acidithrix ferrooxidans</name>
    <dbReference type="NCBI Taxonomy" id="1280514"/>
    <lineage>
        <taxon>Bacteria</taxon>
        <taxon>Bacillati</taxon>
        <taxon>Actinomycetota</taxon>
        <taxon>Acidimicrobiia</taxon>
        <taxon>Acidimicrobiales</taxon>
        <taxon>Acidimicrobiaceae</taxon>
        <taxon>Acidithrix</taxon>
    </lineage>
</organism>
<comment type="caution">
    <text evidence="2">The sequence shown here is derived from an EMBL/GenBank/DDBJ whole genome shotgun (WGS) entry which is preliminary data.</text>
</comment>
<sequence length="52" mass="5704">MKVNRALIAEIVLSGKAIVIIFTVTVLASLYTGLVSWSLHSKFAEERSPVLM</sequence>
<dbReference type="EMBL" id="JXYS01000135">
    <property type="protein sequence ID" value="KJF15647.1"/>
    <property type="molecule type" value="Genomic_DNA"/>
</dbReference>
<feature type="transmembrane region" description="Helical" evidence="1">
    <location>
        <begin position="7"/>
        <end position="31"/>
    </location>
</feature>